<sequence length="248" mass="27954">MTYQGGYFDLLDWLESEKGVRPQQFFRRIQKAFGLANLLYAEATITPAGVRLHRLHHTFTPVLVRAVKALPDHVTRPSMREAFNAIGILDWSWFIGRTIEAQTLHQLSAALAITPHGVVYPLAAREGRSALMAVNSNLPAAEWARYRRQNDPYLHDLATRFHAHLVTGRTHSAMSGRRKSELTTRERETLTWAAAGKSYWETSVILGISERTVRFFMSNARRKLNVATNTQAVAEAVWRGLITTASDG</sequence>
<dbReference type="PROSITE" id="PS50043">
    <property type="entry name" value="HTH_LUXR_2"/>
    <property type="match status" value="1"/>
</dbReference>
<dbReference type="GO" id="GO:0006355">
    <property type="term" value="P:regulation of DNA-templated transcription"/>
    <property type="evidence" value="ECO:0007669"/>
    <property type="project" value="InterPro"/>
</dbReference>
<dbReference type="SUPFAM" id="SSF46894">
    <property type="entry name" value="C-terminal effector domain of the bipartite response regulators"/>
    <property type="match status" value="1"/>
</dbReference>
<dbReference type="GO" id="GO:0003677">
    <property type="term" value="F:DNA binding"/>
    <property type="evidence" value="ECO:0007669"/>
    <property type="project" value="UniProtKB-KW"/>
</dbReference>
<accession>A0A6M1S1F2</accession>
<dbReference type="PRINTS" id="PR00038">
    <property type="entry name" value="HTHLUXR"/>
</dbReference>
<dbReference type="RefSeq" id="WP_163899519.1">
    <property type="nucleotide sequence ID" value="NZ_CP048427.1"/>
</dbReference>
<evidence type="ECO:0000256" key="3">
    <source>
        <dbReference type="ARBA" id="ARBA00023163"/>
    </source>
</evidence>
<proteinExistence type="predicted"/>
<evidence type="ECO:0000313" key="6">
    <source>
        <dbReference type="Proteomes" id="UP000477849"/>
    </source>
</evidence>
<dbReference type="InterPro" id="IPR036693">
    <property type="entry name" value="TF_LuxR_autoind-bd_dom_sf"/>
</dbReference>
<dbReference type="EMBL" id="JAAKZH010000001">
    <property type="protein sequence ID" value="NGO62950.1"/>
    <property type="molecule type" value="Genomic_DNA"/>
</dbReference>
<dbReference type="Gene3D" id="3.30.450.80">
    <property type="entry name" value="Transcription factor LuxR-like, autoinducer-binding domain"/>
    <property type="match status" value="1"/>
</dbReference>
<dbReference type="InterPro" id="IPR036388">
    <property type="entry name" value="WH-like_DNA-bd_sf"/>
</dbReference>
<dbReference type="Proteomes" id="UP000477849">
    <property type="component" value="Unassembled WGS sequence"/>
</dbReference>
<dbReference type="AlphaFoldDB" id="A0A6M1S1F2"/>
<evidence type="ECO:0000259" key="4">
    <source>
        <dbReference type="PROSITE" id="PS50043"/>
    </source>
</evidence>
<gene>
    <name evidence="5" type="ORF">G6N76_04640</name>
</gene>
<dbReference type="Pfam" id="PF00196">
    <property type="entry name" value="GerE"/>
    <property type="match status" value="1"/>
</dbReference>
<feature type="domain" description="HTH luxR-type" evidence="4">
    <location>
        <begin position="175"/>
        <end position="240"/>
    </location>
</feature>
<dbReference type="SUPFAM" id="SSF75516">
    <property type="entry name" value="Pheromone-binding domain of LuxR-like quorum-sensing transcription factors"/>
    <property type="match status" value="1"/>
</dbReference>
<dbReference type="PANTHER" id="PTHR44688:SF16">
    <property type="entry name" value="DNA-BINDING TRANSCRIPTIONAL ACTIVATOR DEVR_DOSR"/>
    <property type="match status" value="1"/>
</dbReference>
<dbReference type="SMART" id="SM00421">
    <property type="entry name" value="HTH_LUXR"/>
    <property type="match status" value="1"/>
</dbReference>
<keyword evidence="2" id="KW-0238">DNA-binding</keyword>
<dbReference type="CDD" id="cd06170">
    <property type="entry name" value="LuxR_C_like"/>
    <property type="match status" value="1"/>
</dbReference>
<dbReference type="PANTHER" id="PTHR44688">
    <property type="entry name" value="DNA-BINDING TRANSCRIPTIONAL ACTIVATOR DEVR_DOSR"/>
    <property type="match status" value="1"/>
</dbReference>
<dbReference type="Gene3D" id="1.10.10.10">
    <property type="entry name" value="Winged helix-like DNA-binding domain superfamily/Winged helix DNA-binding domain"/>
    <property type="match status" value="1"/>
</dbReference>
<keyword evidence="1" id="KW-0805">Transcription regulation</keyword>
<dbReference type="InterPro" id="IPR016032">
    <property type="entry name" value="Sig_transdc_resp-reg_C-effctor"/>
</dbReference>
<evidence type="ECO:0000313" key="5">
    <source>
        <dbReference type="EMBL" id="NGO62950.1"/>
    </source>
</evidence>
<name>A0A6M1S1F2_9HYPH</name>
<evidence type="ECO:0000256" key="2">
    <source>
        <dbReference type="ARBA" id="ARBA00023125"/>
    </source>
</evidence>
<keyword evidence="3" id="KW-0804">Transcription</keyword>
<keyword evidence="6" id="KW-1185">Reference proteome</keyword>
<reference evidence="5 6" key="1">
    <citation type="submission" date="2020-02" db="EMBL/GenBank/DDBJ databases">
        <title>Genome sequence of the type strain CCBAU10050 of Rhizobium daejeonense.</title>
        <authorList>
            <person name="Gao J."/>
            <person name="Sun J."/>
        </authorList>
    </citation>
    <scope>NUCLEOTIDE SEQUENCE [LARGE SCALE GENOMIC DNA]</scope>
    <source>
        <strain evidence="5 6">CCBAU10050</strain>
    </source>
</reference>
<organism evidence="5 6">
    <name type="scientific">Rhizobium daejeonense</name>
    <dbReference type="NCBI Taxonomy" id="240521"/>
    <lineage>
        <taxon>Bacteria</taxon>
        <taxon>Pseudomonadati</taxon>
        <taxon>Pseudomonadota</taxon>
        <taxon>Alphaproteobacteria</taxon>
        <taxon>Hyphomicrobiales</taxon>
        <taxon>Rhizobiaceae</taxon>
        <taxon>Rhizobium/Agrobacterium group</taxon>
        <taxon>Rhizobium</taxon>
    </lineage>
</organism>
<evidence type="ECO:0000256" key="1">
    <source>
        <dbReference type="ARBA" id="ARBA00023015"/>
    </source>
</evidence>
<comment type="caution">
    <text evidence="5">The sequence shown here is derived from an EMBL/GenBank/DDBJ whole genome shotgun (WGS) entry which is preliminary data.</text>
</comment>
<protein>
    <submittedName>
        <fullName evidence="5">Helix-turn-helix domain-containing protein</fullName>
    </submittedName>
</protein>
<dbReference type="InterPro" id="IPR000792">
    <property type="entry name" value="Tscrpt_reg_LuxR_C"/>
</dbReference>